<name>A0A3N4K2Z2_9PEZI</name>
<reference evidence="1 2" key="1">
    <citation type="journal article" date="2018" name="Nat. Ecol. Evol.">
        <title>Pezizomycetes genomes reveal the molecular basis of ectomycorrhizal truffle lifestyle.</title>
        <authorList>
            <person name="Murat C."/>
            <person name="Payen T."/>
            <person name="Noel B."/>
            <person name="Kuo A."/>
            <person name="Morin E."/>
            <person name="Chen J."/>
            <person name="Kohler A."/>
            <person name="Krizsan K."/>
            <person name="Balestrini R."/>
            <person name="Da Silva C."/>
            <person name="Montanini B."/>
            <person name="Hainaut M."/>
            <person name="Levati E."/>
            <person name="Barry K.W."/>
            <person name="Belfiori B."/>
            <person name="Cichocki N."/>
            <person name="Clum A."/>
            <person name="Dockter R.B."/>
            <person name="Fauchery L."/>
            <person name="Guy J."/>
            <person name="Iotti M."/>
            <person name="Le Tacon F."/>
            <person name="Lindquist E.A."/>
            <person name="Lipzen A."/>
            <person name="Malagnac F."/>
            <person name="Mello A."/>
            <person name="Molinier V."/>
            <person name="Miyauchi S."/>
            <person name="Poulain J."/>
            <person name="Riccioni C."/>
            <person name="Rubini A."/>
            <person name="Sitrit Y."/>
            <person name="Splivallo R."/>
            <person name="Traeger S."/>
            <person name="Wang M."/>
            <person name="Zifcakova L."/>
            <person name="Wipf D."/>
            <person name="Zambonelli A."/>
            <person name="Paolocci F."/>
            <person name="Nowrousian M."/>
            <person name="Ottonello S."/>
            <person name="Baldrian P."/>
            <person name="Spatafora J.W."/>
            <person name="Henrissat B."/>
            <person name="Nagy L.G."/>
            <person name="Aury J.M."/>
            <person name="Wincker P."/>
            <person name="Grigoriev I.V."/>
            <person name="Bonfante P."/>
            <person name="Martin F.M."/>
        </authorList>
    </citation>
    <scope>NUCLEOTIDE SEQUENCE [LARGE SCALE GENOMIC DNA]</scope>
    <source>
        <strain evidence="1 2">120613-1</strain>
    </source>
</reference>
<proteinExistence type="predicted"/>
<accession>A0A3N4K2Z2</accession>
<evidence type="ECO:0000313" key="2">
    <source>
        <dbReference type="Proteomes" id="UP000276215"/>
    </source>
</evidence>
<evidence type="ECO:0000313" key="1">
    <source>
        <dbReference type="EMBL" id="RPB04936.1"/>
    </source>
</evidence>
<sequence>MYVVHPSMRAKLTTPVGRNLDYTANESPPSVSLNIYKLIPTSNHVNQPTAAPDTSLISYSHMALSKTTVKITLDPVSHTLSPRTTFAQASSSLQSWPLGGGGGGRISPSSTTPSPVCKILSTFSDSWVCLLTQTLTLDLPQPKKSKTFNFSRNSSCSTKSIPVALQLWRSTTNSNVERITARRTDHNNNNSSAGTAEWISVECDSLSEAMNDDSSSVKLAINGCKARKGAQVNLAEMASTNGVVGAVEKGEDVVLVFAH</sequence>
<dbReference type="AlphaFoldDB" id="A0A3N4K2Z2"/>
<organism evidence="1 2">
    <name type="scientific">Choiromyces venosus 120613-1</name>
    <dbReference type="NCBI Taxonomy" id="1336337"/>
    <lineage>
        <taxon>Eukaryota</taxon>
        <taxon>Fungi</taxon>
        <taxon>Dikarya</taxon>
        <taxon>Ascomycota</taxon>
        <taxon>Pezizomycotina</taxon>
        <taxon>Pezizomycetes</taxon>
        <taxon>Pezizales</taxon>
        <taxon>Tuberaceae</taxon>
        <taxon>Choiromyces</taxon>
    </lineage>
</organism>
<gene>
    <name evidence="1" type="ORF">L873DRAFT_1786091</name>
</gene>
<protein>
    <submittedName>
        <fullName evidence="1">Uncharacterized protein</fullName>
    </submittedName>
</protein>
<dbReference type="EMBL" id="ML120356">
    <property type="protein sequence ID" value="RPB04936.1"/>
    <property type="molecule type" value="Genomic_DNA"/>
</dbReference>
<dbReference type="Proteomes" id="UP000276215">
    <property type="component" value="Unassembled WGS sequence"/>
</dbReference>
<keyword evidence="2" id="KW-1185">Reference proteome</keyword>